<reference evidence="2" key="2">
    <citation type="journal article" date="2022" name="Microbiol. Resour. Announc.">
        <title>Metagenome Sequencing to Explore Phylogenomics of Terrestrial Cyanobacteria.</title>
        <authorList>
            <person name="Ward R.D."/>
            <person name="Stajich J.E."/>
            <person name="Johansen J.R."/>
            <person name="Huntemann M."/>
            <person name="Clum A."/>
            <person name="Foster B."/>
            <person name="Foster B."/>
            <person name="Roux S."/>
            <person name="Palaniappan K."/>
            <person name="Varghese N."/>
            <person name="Mukherjee S."/>
            <person name="Reddy T.B.K."/>
            <person name="Daum C."/>
            <person name="Copeland A."/>
            <person name="Chen I.A."/>
            <person name="Ivanova N.N."/>
            <person name="Kyrpides N.C."/>
            <person name="Shapiro N."/>
            <person name="Eloe-Fadrosh E.A."/>
            <person name="Pietrasiak N."/>
        </authorList>
    </citation>
    <scope>NUCLEOTIDE SEQUENCE</scope>
    <source>
        <strain evidence="2">GSE-TBD4-15B</strain>
    </source>
</reference>
<gene>
    <name evidence="2" type="ORF">KME07_02720</name>
</gene>
<protein>
    <submittedName>
        <fullName evidence="2">Uncharacterized protein</fullName>
    </submittedName>
</protein>
<organism evidence="2 3">
    <name type="scientific">Pegethrix bostrychoides GSE-TBD4-15B</name>
    <dbReference type="NCBI Taxonomy" id="2839662"/>
    <lineage>
        <taxon>Bacteria</taxon>
        <taxon>Bacillati</taxon>
        <taxon>Cyanobacteriota</taxon>
        <taxon>Cyanophyceae</taxon>
        <taxon>Oculatellales</taxon>
        <taxon>Oculatellaceae</taxon>
        <taxon>Pegethrix</taxon>
    </lineage>
</organism>
<dbReference type="AlphaFoldDB" id="A0A951U388"/>
<sequence length="198" mass="21831">MLPFVAPVEYPAEYPADVCFAESATVGLNTALNTDRPGKLSPCSKSQPPKSQPPKSQLQLDFSELPSFTTIHDQYRDWGVAITDAIAIRPSNPAFVRTKLASGLMPTAQNQTLSIQFQQLRQFVSFSLAGAQQITLRAYDTSHRLVAEQQVGQSDYRQMRQASAACIHHQVQLIDPSISQIEIYSDAPFLLFDLACSA</sequence>
<evidence type="ECO:0000256" key="1">
    <source>
        <dbReference type="SAM" id="MobiDB-lite"/>
    </source>
</evidence>
<reference evidence="2" key="1">
    <citation type="submission" date="2021-05" db="EMBL/GenBank/DDBJ databases">
        <authorList>
            <person name="Pietrasiak N."/>
            <person name="Ward R."/>
            <person name="Stajich J.E."/>
            <person name="Kurbessoian T."/>
        </authorList>
    </citation>
    <scope>NUCLEOTIDE SEQUENCE</scope>
    <source>
        <strain evidence="2">GSE-TBD4-15B</strain>
    </source>
</reference>
<proteinExistence type="predicted"/>
<dbReference type="Proteomes" id="UP000707356">
    <property type="component" value="Unassembled WGS sequence"/>
</dbReference>
<comment type="caution">
    <text evidence="2">The sequence shown here is derived from an EMBL/GenBank/DDBJ whole genome shotgun (WGS) entry which is preliminary data.</text>
</comment>
<name>A0A951U388_9CYAN</name>
<feature type="region of interest" description="Disordered" evidence="1">
    <location>
        <begin position="36"/>
        <end position="57"/>
    </location>
</feature>
<evidence type="ECO:0000313" key="2">
    <source>
        <dbReference type="EMBL" id="MBW4464340.1"/>
    </source>
</evidence>
<evidence type="ECO:0000313" key="3">
    <source>
        <dbReference type="Proteomes" id="UP000707356"/>
    </source>
</evidence>
<feature type="compositionally biased region" description="Low complexity" evidence="1">
    <location>
        <begin position="39"/>
        <end position="57"/>
    </location>
</feature>
<accession>A0A951U388</accession>
<dbReference type="EMBL" id="JAHHHV010000011">
    <property type="protein sequence ID" value="MBW4464340.1"/>
    <property type="molecule type" value="Genomic_DNA"/>
</dbReference>